<gene>
    <name evidence="2" type="ORF">F0L46_07905</name>
</gene>
<dbReference type="RefSeq" id="WP_149816519.1">
    <property type="nucleotide sequence ID" value="NZ_VUOA01000017.1"/>
</dbReference>
<sequence length="279" mass="28351">MTGLILAPARLPLPGVPAELLRRDPALARAGLLLLALMVPTAIALAVDPRTLNGVAIWVKPLKFEASIGVYLLTLAWFMGELPEAVRRGRVAGALRAVAIGAASFEMVYIAAQAARGLASHYNVGDPFHAAMYGLMGVGAVALTAVSPALAVLLARHRPAHLAPAYLTSIVLGLTLTFVLGAGSGAVLSAGNGHWIGGIRSDAGGLPVLGWSRTGGDLRSAHFLGMHALHALPVVGYAAGRLLAPRAGLAAVLAAALAYSSATIAAFVLALRGVPLIGG</sequence>
<reference evidence="2 3" key="1">
    <citation type="submission" date="2019-09" db="EMBL/GenBank/DDBJ databases">
        <title>Salinarimonas rosea gen. nov., sp. nov., a new member of the a-2 subgroup of the Proteobacteria.</title>
        <authorList>
            <person name="Liu J."/>
        </authorList>
    </citation>
    <scope>NUCLEOTIDE SEQUENCE [LARGE SCALE GENOMIC DNA]</scope>
    <source>
        <strain evidence="2 3">BN140002</strain>
    </source>
</reference>
<dbReference type="AlphaFoldDB" id="A0A5B2VH09"/>
<evidence type="ECO:0000256" key="1">
    <source>
        <dbReference type="SAM" id="Phobius"/>
    </source>
</evidence>
<accession>A0A5B2VH09</accession>
<evidence type="ECO:0000313" key="2">
    <source>
        <dbReference type="EMBL" id="KAA2237908.1"/>
    </source>
</evidence>
<feature type="transmembrane region" description="Helical" evidence="1">
    <location>
        <begin position="132"/>
        <end position="154"/>
    </location>
</feature>
<feature type="transmembrane region" description="Helical" evidence="1">
    <location>
        <begin position="221"/>
        <end position="240"/>
    </location>
</feature>
<dbReference type="OrthoDB" id="343560at2"/>
<name>A0A5B2VH09_9HYPH</name>
<protein>
    <submittedName>
        <fullName evidence="2">Uncharacterized protein</fullName>
    </submittedName>
</protein>
<proteinExistence type="predicted"/>
<dbReference type="EMBL" id="VUOA01000017">
    <property type="protein sequence ID" value="KAA2237908.1"/>
    <property type="molecule type" value="Genomic_DNA"/>
</dbReference>
<reference evidence="2 3" key="2">
    <citation type="submission" date="2019-09" db="EMBL/GenBank/DDBJ databases">
        <authorList>
            <person name="Jin C."/>
        </authorList>
    </citation>
    <scope>NUCLEOTIDE SEQUENCE [LARGE SCALE GENOMIC DNA]</scope>
    <source>
        <strain evidence="2 3">BN140002</strain>
    </source>
</reference>
<keyword evidence="1" id="KW-1133">Transmembrane helix</keyword>
<feature type="transmembrane region" description="Helical" evidence="1">
    <location>
        <begin position="166"/>
        <end position="188"/>
    </location>
</feature>
<feature type="transmembrane region" description="Helical" evidence="1">
    <location>
        <begin position="247"/>
        <end position="271"/>
    </location>
</feature>
<feature type="transmembrane region" description="Helical" evidence="1">
    <location>
        <begin position="26"/>
        <end position="46"/>
    </location>
</feature>
<feature type="transmembrane region" description="Helical" evidence="1">
    <location>
        <begin position="66"/>
        <end position="82"/>
    </location>
</feature>
<keyword evidence="1" id="KW-0472">Membrane</keyword>
<comment type="caution">
    <text evidence="2">The sequence shown here is derived from an EMBL/GenBank/DDBJ whole genome shotgun (WGS) entry which is preliminary data.</text>
</comment>
<keyword evidence="1" id="KW-0812">Transmembrane</keyword>
<evidence type="ECO:0000313" key="3">
    <source>
        <dbReference type="Proteomes" id="UP000323142"/>
    </source>
</evidence>
<keyword evidence="3" id="KW-1185">Reference proteome</keyword>
<feature type="transmembrane region" description="Helical" evidence="1">
    <location>
        <begin position="94"/>
        <end position="112"/>
    </location>
</feature>
<dbReference type="Proteomes" id="UP000323142">
    <property type="component" value="Unassembled WGS sequence"/>
</dbReference>
<organism evidence="2 3">
    <name type="scientific">Salinarimonas soli</name>
    <dbReference type="NCBI Taxonomy" id="1638099"/>
    <lineage>
        <taxon>Bacteria</taxon>
        <taxon>Pseudomonadati</taxon>
        <taxon>Pseudomonadota</taxon>
        <taxon>Alphaproteobacteria</taxon>
        <taxon>Hyphomicrobiales</taxon>
        <taxon>Salinarimonadaceae</taxon>
        <taxon>Salinarimonas</taxon>
    </lineage>
</organism>